<dbReference type="RefSeq" id="WP_212562805.1">
    <property type="nucleotide sequence ID" value="NZ_SPSG02000011.1"/>
</dbReference>
<comment type="caution">
    <text evidence="1">The sequence shown here is derived from an EMBL/GenBank/DDBJ whole genome shotgun (WGS) entry which is preliminary data.</text>
</comment>
<dbReference type="PANTHER" id="PTHR34413:SF2">
    <property type="entry name" value="PROPHAGE TAIL FIBER ASSEMBLY PROTEIN HOMOLOG TFAE-RELATED"/>
    <property type="match status" value="1"/>
</dbReference>
<dbReference type="AlphaFoldDB" id="A0A9X8VH32"/>
<proteinExistence type="predicted"/>
<sequence>MTTQKYNLDFEHAVLGPEGWATTAGWILTYQCAYSTTREFTSCYWQYCQQGVGIAAGSYTDKPTQPTEDNKAIRRTEDGKAWEIVDDFRGQPSYSTETGEPQTIDYLGPVRDGWTLLAPQTPYDKWDGKKWVTDKEAQHAAQVQEAAEKKTQLMSEATTAIAPLQDAVDTGIATEDETRQLTAWKTYRALLSRINPEDAPDIKWPDKPV</sequence>
<accession>A0A9X8VH32</accession>
<dbReference type="EMBL" id="SPSG01001903">
    <property type="protein sequence ID" value="TFU97069.1"/>
    <property type="molecule type" value="Genomic_DNA"/>
</dbReference>
<gene>
    <name evidence="1" type="ORF">E0L31_14735</name>
</gene>
<dbReference type="InterPro" id="IPR003458">
    <property type="entry name" value="Phage_T4_Gp38_tail_assem"/>
</dbReference>
<name>A0A9X8VH32_SERMA</name>
<reference evidence="1" key="1">
    <citation type="submission" date="2019-03" db="EMBL/GenBank/DDBJ databases">
        <title>Serratia marcescens strain N2 draft genome.</title>
        <authorList>
            <person name="Yassin A."/>
            <person name="El-Kenawy N."/>
            <person name="Youssef N.H."/>
        </authorList>
    </citation>
    <scope>NUCLEOTIDE SEQUENCE [LARGE SCALE GENOMIC DNA]</scope>
    <source>
        <strain evidence="1">N2</strain>
    </source>
</reference>
<protein>
    <submittedName>
        <fullName evidence="1">Tail fiber assembly protein</fullName>
    </submittedName>
</protein>
<evidence type="ECO:0000313" key="1">
    <source>
        <dbReference type="EMBL" id="TFU97069.1"/>
    </source>
</evidence>
<dbReference type="InterPro" id="IPR051220">
    <property type="entry name" value="TFA_Chaperone"/>
</dbReference>
<dbReference type="Pfam" id="PF02413">
    <property type="entry name" value="Caudo_TAP"/>
    <property type="match status" value="1"/>
</dbReference>
<dbReference type="PANTHER" id="PTHR34413">
    <property type="entry name" value="PROPHAGE TAIL FIBER ASSEMBLY PROTEIN HOMOLOG TFAE-RELATED-RELATED"/>
    <property type="match status" value="1"/>
</dbReference>
<organism evidence="1">
    <name type="scientific">Serratia marcescens</name>
    <dbReference type="NCBI Taxonomy" id="615"/>
    <lineage>
        <taxon>Bacteria</taxon>
        <taxon>Pseudomonadati</taxon>
        <taxon>Pseudomonadota</taxon>
        <taxon>Gammaproteobacteria</taxon>
        <taxon>Enterobacterales</taxon>
        <taxon>Yersiniaceae</taxon>
        <taxon>Serratia</taxon>
    </lineage>
</organism>